<keyword evidence="3" id="KW-0805">Transcription regulation</keyword>
<evidence type="ECO:0000256" key="5">
    <source>
        <dbReference type="ARBA" id="ARBA00023163"/>
    </source>
</evidence>
<protein>
    <submittedName>
        <fullName evidence="10">Winged helix-turn-helix domain-containing protein</fullName>
    </submittedName>
</protein>
<dbReference type="EMBL" id="JAFBIL020000009">
    <property type="protein sequence ID" value="MBZ2209650.1"/>
    <property type="molecule type" value="Genomic_DNA"/>
</dbReference>
<dbReference type="InterPro" id="IPR001789">
    <property type="entry name" value="Sig_transdc_resp-reg_receiver"/>
</dbReference>
<feature type="domain" description="OmpR/PhoB-type" evidence="9">
    <location>
        <begin position="140"/>
        <end position="240"/>
    </location>
</feature>
<evidence type="ECO:0000256" key="3">
    <source>
        <dbReference type="ARBA" id="ARBA00023015"/>
    </source>
</evidence>
<dbReference type="SMART" id="SM00448">
    <property type="entry name" value="REC"/>
    <property type="match status" value="1"/>
</dbReference>
<dbReference type="SUPFAM" id="SSF46894">
    <property type="entry name" value="C-terminal effector domain of the bipartite response regulators"/>
    <property type="match status" value="1"/>
</dbReference>
<evidence type="ECO:0000256" key="6">
    <source>
        <dbReference type="PROSITE-ProRule" id="PRU00169"/>
    </source>
</evidence>
<dbReference type="Gene3D" id="1.10.10.10">
    <property type="entry name" value="Winged helix-like DNA-binding domain superfamily/Winged helix DNA-binding domain"/>
    <property type="match status" value="1"/>
</dbReference>
<evidence type="ECO:0000313" key="10">
    <source>
        <dbReference type="EMBL" id="MBZ2209650.1"/>
    </source>
</evidence>
<feature type="domain" description="Response regulatory" evidence="8">
    <location>
        <begin position="11"/>
        <end position="124"/>
    </location>
</feature>
<evidence type="ECO:0000259" key="8">
    <source>
        <dbReference type="PROSITE" id="PS50110"/>
    </source>
</evidence>
<dbReference type="InterPro" id="IPR039420">
    <property type="entry name" value="WalR-like"/>
</dbReference>
<dbReference type="Pfam" id="PF00072">
    <property type="entry name" value="Response_reg"/>
    <property type="match status" value="1"/>
</dbReference>
<comment type="caution">
    <text evidence="6">Lacks conserved residue(s) required for the propagation of feature annotation.</text>
</comment>
<evidence type="ECO:0000256" key="7">
    <source>
        <dbReference type="PROSITE-ProRule" id="PRU01091"/>
    </source>
</evidence>
<dbReference type="Gene3D" id="3.40.50.2300">
    <property type="match status" value="1"/>
</dbReference>
<evidence type="ECO:0000313" key="11">
    <source>
        <dbReference type="Proteomes" id="UP000809349"/>
    </source>
</evidence>
<evidence type="ECO:0000256" key="1">
    <source>
        <dbReference type="ARBA" id="ARBA00022553"/>
    </source>
</evidence>
<keyword evidence="11" id="KW-1185">Reference proteome</keyword>
<dbReference type="InterPro" id="IPR001867">
    <property type="entry name" value="OmpR/PhoB-type_DNA-bd"/>
</dbReference>
<dbReference type="InterPro" id="IPR016032">
    <property type="entry name" value="Sig_transdc_resp-reg_C-effctor"/>
</dbReference>
<sequence length="246" mass="27425">MPSTTVTLPVHALIVDGDSGVRASLASYLAENELRVSTLPDGRGLDDALRREIFDILILNPKLGGEDAMPVLRQVRDEYNIPIILITGRDEEADRVMWLELGADDYLSKPVSPRELLARIRALLRRARSNQTVAQGLARVRAYRFAGFELNVWLHRLVTPDGKVIALTNAEFHLLAAFLAAPQRVLSREQLLDLSRVHSAEVYDRAIDVQVGRLRRKLEANSIHDGLIHTDRGAGYSLNVAVDIIQ</sequence>
<organism evidence="10 11">
    <name type="scientific">Massilia soli</name>
    <dbReference type="NCBI Taxonomy" id="2792854"/>
    <lineage>
        <taxon>Bacteria</taxon>
        <taxon>Pseudomonadati</taxon>
        <taxon>Pseudomonadota</taxon>
        <taxon>Betaproteobacteria</taxon>
        <taxon>Burkholderiales</taxon>
        <taxon>Oxalobacteraceae</taxon>
        <taxon>Telluria group</taxon>
        <taxon>Massilia</taxon>
    </lineage>
</organism>
<keyword evidence="4 7" id="KW-0238">DNA-binding</keyword>
<reference evidence="10 11" key="2">
    <citation type="submission" date="2021-08" db="EMBL/GenBank/DDBJ databases">
        <title>Massilia sp. R798.</title>
        <authorList>
            <person name="Baek J.H."/>
            <person name="Jung H.S."/>
            <person name="Kim K.R."/>
            <person name="Jeon C.O."/>
        </authorList>
    </citation>
    <scope>NUCLEOTIDE SEQUENCE [LARGE SCALE GENOMIC DNA]</scope>
    <source>
        <strain evidence="10 11">R798</strain>
    </source>
</reference>
<dbReference type="Pfam" id="PF00486">
    <property type="entry name" value="Trans_reg_C"/>
    <property type="match status" value="1"/>
</dbReference>
<evidence type="ECO:0000256" key="4">
    <source>
        <dbReference type="ARBA" id="ARBA00023125"/>
    </source>
</evidence>
<name>A0ABS7SUN2_9BURK</name>
<dbReference type="PANTHER" id="PTHR48111:SF4">
    <property type="entry name" value="DNA-BINDING DUAL TRANSCRIPTIONAL REGULATOR OMPR"/>
    <property type="match status" value="1"/>
</dbReference>
<dbReference type="InterPro" id="IPR036388">
    <property type="entry name" value="WH-like_DNA-bd_sf"/>
</dbReference>
<dbReference type="PANTHER" id="PTHR48111">
    <property type="entry name" value="REGULATOR OF RPOS"/>
    <property type="match status" value="1"/>
</dbReference>
<evidence type="ECO:0000256" key="2">
    <source>
        <dbReference type="ARBA" id="ARBA00023012"/>
    </source>
</evidence>
<dbReference type="PROSITE" id="PS50110">
    <property type="entry name" value="RESPONSE_REGULATORY"/>
    <property type="match status" value="1"/>
</dbReference>
<keyword evidence="2" id="KW-0902">Two-component regulatory system</keyword>
<dbReference type="Proteomes" id="UP000809349">
    <property type="component" value="Unassembled WGS sequence"/>
</dbReference>
<accession>A0ABS7SUN2</accession>
<reference evidence="10 11" key="1">
    <citation type="submission" date="2021-01" db="EMBL/GenBank/DDBJ databases">
        <authorList>
            <person name="Ruan W."/>
            <person name="Khan S.A."/>
            <person name="Jeon C.O."/>
        </authorList>
    </citation>
    <scope>NUCLEOTIDE SEQUENCE [LARGE SCALE GENOMIC DNA]</scope>
    <source>
        <strain evidence="10 11">R798</strain>
    </source>
</reference>
<dbReference type="PROSITE" id="PS51755">
    <property type="entry name" value="OMPR_PHOB"/>
    <property type="match status" value="1"/>
</dbReference>
<gene>
    <name evidence="10" type="ORF">I4X03_020470</name>
</gene>
<proteinExistence type="predicted"/>
<keyword evidence="5" id="KW-0804">Transcription</keyword>
<evidence type="ECO:0000259" key="9">
    <source>
        <dbReference type="PROSITE" id="PS51755"/>
    </source>
</evidence>
<dbReference type="CDD" id="cd00383">
    <property type="entry name" value="trans_reg_C"/>
    <property type="match status" value="1"/>
</dbReference>
<feature type="DNA-binding region" description="OmpR/PhoB-type" evidence="7">
    <location>
        <begin position="140"/>
        <end position="240"/>
    </location>
</feature>
<dbReference type="InterPro" id="IPR011006">
    <property type="entry name" value="CheY-like_superfamily"/>
</dbReference>
<keyword evidence="1" id="KW-0597">Phosphoprotein</keyword>
<dbReference type="SUPFAM" id="SSF52172">
    <property type="entry name" value="CheY-like"/>
    <property type="match status" value="1"/>
</dbReference>
<dbReference type="Gene3D" id="6.10.250.690">
    <property type="match status" value="1"/>
</dbReference>
<comment type="caution">
    <text evidence="10">The sequence shown here is derived from an EMBL/GenBank/DDBJ whole genome shotgun (WGS) entry which is preliminary data.</text>
</comment>
<dbReference type="SMART" id="SM00862">
    <property type="entry name" value="Trans_reg_C"/>
    <property type="match status" value="1"/>
</dbReference>